<accession>A0A6J4PMD9</accession>
<organism evidence="2">
    <name type="scientific">uncultured Phycisphaerae bacterium</name>
    <dbReference type="NCBI Taxonomy" id="904963"/>
    <lineage>
        <taxon>Bacteria</taxon>
        <taxon>Pseudomonadati</taxon>
        <taxon>Planctomycetota</taxon>
        <taxon>Phycisphaerae</taxon>
        <taxon>environmental samples</taxon>
    </lineage>
</organism>
<feature type="region of interest" description="Disordered" evidence="1">
    <location>
        <begin position="1"/>
        <end position="372"/>
    </location>
</feature>
<feature type="compositionally biased region" description="Basic and acidic residues" evidence="1">
    <location>
        <begin position="155"/>
        <end position="165"/>
    </location>
</feature>
<feature type="compositionally biased region" description="Basic and acidic residues" evidence="1">
    <location>
        <begin position="181"/>
        <end position="200"/>
    </location>
</feature>
<dbReference type="EMBL" id="CADCUQ010000647">
    <property type="protein sequence ID" value="CAA9420511.1"/>
    <property type="molecule type" value="Genomic_DNA"/>
</dbReference>
<feature type="compositionally biased region" description="Basic and acidic residues" evidence="1">
    <location>
        <begin position="254"/>
        <end position="291"/>
    </location>
</feature>
<name>A0A6J4PMD9_9BACT</name>
<reference evidence="2" key="1">
    <citation type="submission" date="2020-02" db="EMBL/GenBank/DDBJ databases">
        <authorList>
            <person name="Meier V. D."/>
        </authorList>
    </citation>
    <scope>NUCLEOTIDE SEQUENCE</scope>
    <source>
        <strain evidence="2">AVDCRST_MAG64</strain>
    </source>
</reference>
<feature type="compositionally biased region" description="Basic and acidic residues" evidence="1">
    <location>
        <begin position="342"/>
        <end position="372"/>
    </location>
</feature>
<feature type="compositionally biased region" description="Basic residues" evidence="1">
    <location>
        <begin position="330"/>
        <end position="341"/>
    </location>
</feature>
<dbReference type="AlphaFoldDB" id="A0A6J4PMD9"/>
<feature type="non-terminal residue" evidence="2">
    <location>
        <position position="1"/>
    </location>
</feature>
<sequence>DRDGLAVGRRRPGAGLRPGAGGQDGAGPGGRRVRPVRGRRAPGRHLPRPSDLAGRPKPGRRQPARPRPGRRRVRRLEPGHQDVRPRRVRPDGRPRHRPADGPPLVHGLVRRLQPAGDGPGGRQGQPDRLRGDRARLPVHDGERDGQLLVARHRPDRPGARREQREHHARRVGADQRQGVRGRREGDDRRDGDRRPRDARRPAQLPERQRRRVRDDEQQRVDPGLGVRVARAEQQQPLAHQRRRADPAGRALLPEQRDHERRVRATVQRPEHAVRVRQLQHDRQHVHGREPAEEPAAGHGPQAGRDAAGDRVRQQQFGPVRERLRPAVGRHDRRQRRRVRGRARQDGQRERVRPDPLRPRARLDVRDAVARRV</sequence>
<proteinExistence type="predicted"/>
<feature type="non-terminal residue" evidence="2">
    <location>
        <position position="372"/>
    </location>
</feature>
<evidence type="ECO:0000256" key="1">
    <source>
        <dbReference type="SAM" id="MobiDB-lite"/>
    </source>
</evidence>
<protein>
    <submittedName>
        <fullName evidence="2">Uncharacterized protein</fullName>
    </submittedName>
</protein>
<gene>
    <name evidence="2" type="ORF">AVDCRST_MAG64-2842</name>
</gene>
<feature type="compositionally biased region" description="Basic residues" evidence="1">
    <location>
        <begin position="31"/>
        <end position="47"/>
    </location>
</feature>
<feature type="compositionally biased region" description="Basic and acidic residues" evidence="1">
    <location>
        <begin position="75"/>
        <end position="99"/>
    </location>
</feature>
<evidence type="ECO:0000313" key="2">
    <source>
        <dbReference type="EMBL" id="CAA9420511.1"/>
    </source>
</evidence>
<feature type="compositionally biased region" description="Basic residues" evidence="1">
    <location>
        <begin position="57"/>
        <end position="74"/>
    </location>
</feature>
<feature type="compositionally biased region" description="Basic and acidic residues" evidence="1">
    <location>
        <begin position="125"/>
        <end position="145"/>
    </location>
</feature>
<feature type="compositionally biased region" description="Gly residues" evidence="1">
    <location>
        <begin position="16"/>
        <end position="30"/>
    </location>
</feature>